<proteinExistence type="predicted"/>
<reference evidence="1 2" key="1">
    <citation type="submission" date="2017-08" db="EMBL/GenBank/DDBJ databases">
        <title>The Vibrio qinghaiensis sp.-Q67 is a luminous bacteria isolated firstly from Qinghai lake, Qinghai province, China, which has been proved to be very sensitive to detect environmental and food pollutants. Therefore, complete genome analysis of V. qinghaiensis sp.-Q67 highlights the potential application of this strain on detection of hazards in the contaminated environments.</title>
        <authorList>
            <person name="Gong L."/>
        </authorList>
    </citation>
    <scope>NUCLEOTIDE SEQUENCE [LARGE SCALE GENOMIC DNA]</scope>
    <source>
        <strain evidence="1 2">Q67</strain>
    </source>
</reference>
<dbReference type="KEGG" id="vqi:CCZ37_07445"/>
<gene>
    <name evidence="1" type="ORF">CCZ37_07445</name>
</gene>
<evidence type="ECO:0000313" key="1">
    <source>
        <dbReference type="EMBL" id="ASU22434.1"/>
    </source>
</evidence>
<dbReference type="AlphaFoldDB" id="A0A223MY39"/>
<name>A0A223MY39_9VIBR</name>
<accession>A0A223MY39</accession>
<organism evidence="1 2">
    <name type="scientific">Vibrio qinghaiensis</name>
    <dbReference type="NCBI Taxonomy" id="2025808"/>
    <lineage>
        <taxon>Bacteria</taxon>
        <taxon>Pseudomonadati</taxon>
        <taxon>Pseudomonadota</taxon>
        <taxon>Gammaproteobacteria</taxon>
        <taxon>Vibrionales</taxon>
        <taxon>Vibrionaceae</taxon>
        <taxon>Vibrio</taxon>
    </lineage>
</organism>
<keyword evidence="2" id="KW-1185">Reference proteome</keyword>
<sequence length="843" mass="95898">MISRTLDPYYHRHSLENELINVTREDERSEVNNLFIQIKKIRTGQAQKDLPPLSRIINPDSPFSFKKLLLGGLFIQSSLPTTLSYKASDGSSDIDNNQYRVHNSEVNHRFPRHAILTSRTTAQPMAKDDVKMVKLFDFSCLNNGEDLNFSKIIRQIGRTLQQPITTMTIESQNIISWNKGFGCPQQQKIQEITRITEEIDSIISQVLTLLPGSNALAIAQYIVGPLLIHAANDLEGKPTSSAEEVNLIEQIIQQAKVSISSISHIEQQHLQTSPLDESRPVSVALPKFKINNGSNHIQIKINGKYSLAQIKVNNGKLLAVFPKVEDGINDHREVYYNYLDQEWEISGNGKLNRFSKQEQRLAHELSIHSTQYHRKINEEWHVYAVKNPFSTKPLYLNAIELYGRLVPYRREFTTGQEVIYDFMDPTSVHEVEYRSGEWHLKSKHTLNVSSALKSSINHYEIEPLIINSDELSSPNHIGIQFSRSGKSVIKIDENYYLVTQQGKQLQLGHRKNLPIYLRTMNNHEVNIGLSEITPPDKKAFNLADVPLINGPWKTRIAKQLINKSLPIAKTKIKNTLEIMDNPQFKEHVRLAQAAYFGRGFSENSQSLTKLHHTLFKMDYDLGRISKKNFNFMHHTGGHTTVAELSKEQYRLLDKKPGSKIINVGRDGFYTYYQRMGKSKSAVADLLIHELSHGAPNTLDFVYIGTKRQVKAGDVDVFELINLGNNNLYRNQRGHMPQSVYAGADLRSIDNINVSGSKGLTNADSIAQYISFLSKAKDNPESFNKDYQSLLSAAKVSNNFLKRIEESVLVSRSRRAIKPLSTTLTSVILMVERKSGRYHIYRPI</sequence>
<dbReference type="RefSeq" id="WP_094500193.1">
    <property type="nucleotide sequence ID" value="NZ_CAWNHI010000001.1"/>
</dbReference>
<protein>
    <submittedName>
        <fullName evidence="1">Uncharacterized protein</fullName>
    </submittedName>
</protein>
<evidence type="ECO:0000313" key="2">
    <source>
        <dbReference type="Proteomes" id="UP000215148"/>
    </source>
</evidence>
<dbReference type="Proteomes" id="UP000215148">
    <property type="component" value="Chromosome 1"/>
</dbReference>
<dbReference type="EMBL" id="CP022741">
    <property type="protein sequence ID" value="ASU22434.1"/>
    <property type="molecule type" value="Genomic_DNA"/>
</dbReference>